<keyword evidence="4" id="KW-1185">Reference proteome</keyword>
<feature type="signal peptide" evidence="1">
    <location>
        <begin position="1"/>
        <end position="21"/>
    </location>
</feature>
<dbReference type="Pfam" id="PF20943">
    <property type="entry name" value="DUF4785_3rd"/>
    <property type="match status" value="1"/>
</dbReference>
<dbReference type="RefSeq" id="WP_386720341.1">
    <property type="nucleotide sequence ID" value="NZ_JBHRSZ010000004.1"/>
</dbReference>
<organism evidence="3 4">
    <name type="scientific">Litoribrevibacter euphylliae</name>
    <dbReference type="NCBI Taxonomy" id="1834034"/>
    <lineage>
        <taxon>Bacteria</taxon>
        <taxon>Pseudomonadati</taxon>
        <taxon>Pseudomonadota</taxon>
        <taxon>Gammaproteobacteria</taxon>
        <taxon>Oceanospirillales</taxon>
        <taxon>Oceanospirillaceae</taxon>
        <taxon>Litoribrevibacter</taxon>
    </lineage>
</organism>
<reference evidence="4" key="1">
    <citation type="journal article" date="2019" name="Int. J. Syst. Evol. Microbiol.">
        <title>The Global Catalogue of Microorganisms (GCM) 10K type strain sequencing project: providing services to taxonomists for standard genome sequencing and annotation.</title>
        <authorList>
            <consortium name="The Broad Institute Genomics Platform"/>
            <consortium name="The Broad Institute Genome Sequencing Center for Infectious Disease"/>
            <person name="Wu L."/>
            <person name="Ma J."/>
        </authorList>
    </citation>
    <scope>NUCLEOTIDE SEQUENCE [LARGE SCALE GENOMIC DNA]</scope>
    <source>
        <strain evidence="4">KCTC 52438</strain>
    </source>
</reference>
<dbReference type="EMBL" id="JBHRSZ010000004">
    <property type="protein sequence ID" value="MFC3151488.1"/>
    <property type="molecule type" value="Genomic_DNA"/>
</dbReference>
<keyword evidence="1" id="KW-0732">Signal</keyword>
<proteinExistence type="predicted"/>
<evidence type="ECO:0000313" key="4">
    <source>
        <dbReference type="Proteomes" id="UP001595476"/>
    </source>
</evidence>
<comment type="caution">
    <text evidence="3">The sequence shown here is derived from an EMBL/GenBank/DDBJ whole genome shotgun (WGS) entry which is preliminary data.</text>
</comment>
<evidence type="ECO:0000256" key="1">
    <source>
        <dbReference type="SAM" id="SignalP"/>
    </source>
</evidence>
<protein>
    <recommendedName>
        <fullName evidence="2">DUF4785 domain-containing protein</fullName>
    </recommendedName>
</protein>
<dbReference type="Proteomes" id="UP001595476">
    <property type="component" value="Unassembled WGS sequence"/>
</dbReference>
<evidence type="ECO:0000313" key="3">
    <source>
        <dbReference type="EMBL" id="MFC3151488.1"/>
    </source>
</evidence>
<dbReference type="InterPro" id="IPR048295">
    <property type="entry name" value="DUF4785_C"/>
</dbReference>
<evidence type="ECO:0000259" key="2">
    <source>
        <dbReference type="Pfam" id="PF20943"/>
    </source>
</evidence>
<name>A0ABV7HC52_9GAMM</name>
<feature type="chain" id="PRO_5046477002" description="DUF4785 domain-containing protein" evidence="1">
    <location>
        <begin position="22"/>
        <end position="361"/>
    </location>
</feature>
<gene>
    <name evidence="3" type="ORF">ACFOEK_10660</name>
</gene>
<accession>A0ABV7HC52</accession>
<sequence length="361" mass="40520">MKPKYLLLPILMLLMAWFAVSNESTVVMPTDVDQSIVEANASEPRSWDESVFEDEKPTLIKTVAKTSDGKLSPIERIKQMSNKSELHLALLEDHQNYERYPPENRRFESHHQDPITQRYAVDERTTLNEDKSYGLTIWSDKKYYLQTDQAIINAYVTNAEGKKVSAKLNAQLLMGQKTLSSIDLDTQTGDQVYQATLDLSSSSLGLSQPGIYKVLIRDEEHDILDALTFTLSKPDIQLTGDFRDSLTSTGALLIEAEVEVTNTNKFYVQASLYSSTNVPVGITQLTQQLSSGKHWIPLEFSGLMIRDSQESGPYVLQQLSLAKVTMPMQRAPVEQPGYQTDAYALDEFSSTPYGEQDSLGN</sequence>
<feature type="domain" description="DUF4785" evidence="2">
    <location>
        <begin position="248"/>
        <end position="323"/>
    </location>
</feature>